<proteinExistence type="predicted"/>
<protein>
    <submittedName>
        <fullName evidence="2">Putative nucleotidyltransferase-like protein</fullName>
    </submittedName>
</protein>
<feature type="transmembrane region" description="Helical" evidence="1">
    <location>
        <begin position="364"/>
        <end position="383"/>
    </location>
</feature>
<gene>
    <name evidence="2" type="ORF">C8J26_3950</name>
</gene>
<dbReference type="InterPro" id="IPR039498">
    <property type="entry name" value="NTP_transf_5"/>
</dbReference>
<dbReference type="RefSeq" id="WP_107960042.1">
    <property type="nucleotide sequence ID" value="NZ_QAOG01000009.1"/>
</dbReference>
<reference evidence="2 3" key="1">
    <citation type="submission" date="2018-04" db="EMBL/GenBank/DDBJ databases">
        <title>Genomic Encyclopedia of Type Strains, Phase III (KMG-III): the genomes of soil and plant-associated and newly described type strains.</title>
        <authorList>
            <person name="Whitman W."/>
        </authorList>
    </citation>
    <scope>NUCLEOTIDE SEQUENCE [LARGE SCALE GENOMIC DNA]</scope>
    <source>
        <strain evidence="2 3">MA101b</strain>
    </source>
</reference>
<organism evidence="2 3">
    <name type="scientific">Sphingomonas aurantiaca</name>
    <dbReference type="NCBI Taxonomy" id="185949"/>
    <lineage>
        <taxon>Bacteria</taxon>
        <taxon>Pseudomonadati</taxon>
        <taxon>Pseudomonadota</taxon>
        <taxon>Alphaproteobacteria</taxon>
        <taxon>Sphingomonadales</taxon>
        <taxon>Sphingomonadaceae</taxon>
        <taxon>Sphingomonas</taxon>
    </lineage>
</organism>
<dbReference type="Pfam" id="PF14907">
    <property type="entry name" value="NTP_transf_5"/>
    <property type="match status" value="1"/>
</dbReference>
<dbReference type="Proteomes" id="UP000244189">
    <property type="component" value="Unassembled WGS sequence"/>
</dbReference>
<keyword evidence="3" id="KW-1185">Reference proteome</keyword>
<name>A0A2T5GG92_9SPHN</name>
<dbReference type="EMBL" id="QAOG01000009">
    <property type="protein sequence ID" value="PTQ58349.1"/>
    <property type="molecule type" value="Genomic_DNA"/>
</dbReference>
<dbReference type="AlphaFoldDB" id="A0A2T5GG92"/>
<keyword evidence="1" id="KW-0812">Transmembrane</keyword>
<dbReference type="GO" id="GO:0016740">
    <property type="term" value="F:transferase activity"/>
    <property type="evidence" value="ECO:0007669"/>
    <property type="project" value="UniProtKB-KW"/>
</dbReference>
<evidence type="ECO:0000313" key="3">
    <source>
        <dbReference type="Proteomes" id="UP000244189"/>
    </source>
</evidence>
<evidence type="ECO:0000256" key="1">
    <source>
        <dbReference type="SAM" id="Phobius"/>
    </source>
</evidence>
<keyword evidence="1" id="KW-1133">Transmembrane helix</keyword>
<sequence length="403" mass="42751">MLADRALALVAACARPLADPGRVAAITRAAASPLDADAVATLAHRHRVEGFVEQGLAAAGIVLAGAAAARLTAGAGAARLQALRNAGEELRVGRALAAAGIDTVFVKGATLGMRAHGMLTLKSSWDIDVLIARAHLDDAGRVLRDLGYRLSIFGGIDDPVQVRRFLAGNKETEWHHAGRGTTVELHTALTDNPVALPSVGLGSPRQAVALMPGQALSTLATVPLFAYLAYHGTAHLWSRLKWLADVAAVLRDEDVVALHAHAVALGAGRTPGVAIVLAHEILGLDVPPALLATIRADRVTQRLIAYSHAAIVAAQDAEGRLMRPFGEHLAYARAQGWLMPGAAHRWYAARRFVTRPYIAAHLRVPHWALPFAILGALPGRLLLRPIRLRRERRQAGGNTASRP</sequence>
<keyword evidence="2" id="KW-0808">Transferase</keyword>
<accession>A0A2T5GG92</accession>
<evidence type="ECO:0000313" key="2">
    <source>
        <dbReference type="EMBL" id="PTQ58349.1"/>
    </source>
</evidence>
<comment type="caution">
    <text evidence="2">The sequence shown here is derived from an EMBL/GenBank/DDBJ whole genome shotgun (WGS) entry which is preliminary data.</text>
</comment>
<keyword evidence="1" id="KW-0472">Membrane</keyword>